<dbReference type="SMART" id="SM00400">
    <property type="entry name" value="ZnF_CHCC"/>
    <property type="match status" value="1"/>
</dbReference>
<reference evidence="5 6" key="1">
    <citation type="submission" date="2015-12" db="EMBL/GenBank/DDBJ databases">
        <title>Bacillus cereus Group isolate.</title>
        <authorList>
            <person name="Kovac J."/>
        </authorList>
    </citation>
    <scope>NUCLEOTIDE SEQUENCE [LARGE SCALE GENOMIC DNA]</scope>
    <source>
        <strain evidence="5 6">FSL K6-0073</strain>
    </source>
</reference>
<sequence>MKMNREEFIEEVIAKVKQLPISSVMETRIDVVRRGHSFQAKCPFHNDNKLGSFSISNKKGIFKCFSCDEGGDAVKFIAKYDKISFGASAIKIALEFGLITNEEYKEAFGDKAEVDVAETVRKTYIASMDKVDYEEERADIEVLHNVFSVFSKGISLCEGHDKLTEEHKAYLKGRGLSDKDIEEDGYFSFPGRHSAFLVNFYNAMYEEFGYTPEILKDIPGFFCTENCKMDFQTKDGEITVPIYAYRRQEGICIPMKNAKGQIAGIQIRLDEVKDSSRRYIWFSSTFADAEDKSNMYINGTGAGAPLDVVYPQKIKHTTLFITEGRFKARKIASTYGCIAISVQGIGNWRNIEQEIKDIEERTGYDIKHICIAYDADMSYNINVYNQFKKMTDKLKEEFDKNIYVCMWATELGKGIDDILENDKGNMIDKMEKTQFDSYYAQYVKMVTDKEGKKAFKEKPKPLLKAYFDREVLPKFNKYKDIV</sequence>
<dbReference type="PANTHER" id="PTHR30313:SF2">
    <property type="entry name" value="DNA PRIMASE"/>
    <property type="match status" value="1"/>
</dbReference>
<dbReference type="Pfam" id="PF01807">
    <property type="entry name" value="Zn_ribbon_DnaG"/>
    <property type="match status" value="1"/>
</dbReference>
<dbReference type="GO" id="GO:0006269">
    <property type="term" value="P:DNA replication, synthesis of primer"/>
    <property type="evidence" value="ECO:0007669"/>
    <property type="project" value="TreeGrafter"/>
</dbReference>
<dbReference type="Pfam" id="PF12965">
    <property type="entry name" value="DUF3854"/>
    <property type="match status" value="1"/>
</dbReference>
<dbReference type="InterPro" id="IPR036977">
    <property type="entry name" value="DNA_primase_Znf_CHC2"/>
</dbReference>
<dbReference type="GO" id="GO:0003677">
    <property type="term" value="F:DNA binding"/>
    <property type="evidence" value="ECO:0007669"/>
    <property type="project" value="InterPro"/>
</dbReference>
<evidence type="ECO:0000313" key="6">
    <source>
        <dbReference type="Proteomes" id="UP000075476"/>
    </source>
</evidence>
<dbReference type="PANTHER" id="PTHR30313">
    <property type="entry name" value="DNA PRIMASE"/>
    <property type="match status" value="1"/>
</dbReference>
<keyword evidence="3" id="KW-0862">Zinc</keyword>
<evidence type="ECO:0000256" key="3">
    <source>
        <dbReference type="ARBA" id="ARBA00022833"/>
    </source>
</evidence>
<dbReference type="AlphaFoldDB" id="A0A9X0MJK9"/>
<keyword evidence="1" id="KW-0479">Metal-binding</keyword>
<dbReference type="Proteomes" id="UP000075476">
    <property type="component" value="Unassembled WGS sequence"/>
</dbReference>
<protein>
    <submittedName>
        <fullName evidence="5">DNA primase</fullName>
    </submittedName>
</protein>
<dbReference type="Gene3D" id="3.90.580.10">
    <property type="entry name" value="Zinc finger, CHC2-type domain"/>
    <property type="match status" value="1"/>
</dbReference>
<comment type="caution">
    <text evidence="5">The sequence shown here is derived from an EMBL/GenBank/DDBJ whole genome shotgun (WGS) entry which is preliminary data.</text>
</comment>
<organism evidence="5 6">
    <name type="scientific">Bacillus cereus</name>
    <dbReference type="NCBI Taxonomy" id="1396"/>
    <lineage>
        <taxon>Bacteria</taxon>
        <taxon>Bacillati</taxon>
        <taxon>Bacillota</taxon>
        <taxon>Bacilli</taxon>
        <taxon>Bacillales</taxon>
        <taxon>Bacillaceae</taxon>
        <taxon>Bacillus</taxon>
        <taxon>Bacillus cereus group</taxon>
    </lineage>
</organism>
<feature type="domain" description="Zinc finger CHC2-type" evidence="4">
    <location>
        <begin position="38"/>
        <end position="93"/>
    </location>
</feature>
<dbReference type="InterPro" id="IPR050219">
    <property type="entry name" value="DnaG_primase"/>
</dbReference>
<name>A0A9X0MJK9_BACCE</name>
<dbReference type="InterPro" id="IPR024385">
    <property type="entry name" value="DUF3854"/>
</dbReference>
<evidence type="ECO:0000313" key="5">
    <source>
        <dbReference type="EMBL" id="KXY50890.1"/>
    </source>
</evidence>
<evidence type="ECO:0000256" key="2">
    <source>
        <dbReference type="ARBA" id="ARBA00022771"/>
    </source>
</evidence>
<dbReference type="GO" id="GO:0003899">
    <property type="term" value="F:DNA-directed RNA polymerase activity"/>
    <property type="evidence" value="ECO:0007669"/>
    <property type="project" value="InterPro"/>
</dbReference>
<dbReference type="GO" id="GO:0008270">
    <property type="term" value="F:zinc ion binding"/>
    <property type="evidence" value="ECO:0007669"/>
    <property type="project" value="UniProtKB-KW"/>
</dbReference>
<dbReference type="RefSeq" id="WP_061662219.1">
    <property type="nucleotide sequence ID" value="NZ_LOMO01000001.1"/>
</dbReference>
<evidence type="ECO:0000259" key="4">
    <source>
        <dbReference type="SMART" id="SM00400"/>
    </source>
</evidence>
<dbReference type="SUPFAM" id="SSF57783">
    <property type="entry name" value="Zinc beta-ribbon"/>
    <property type="match status" value="1"/>
</dbReference>
<proteinExistence type="predicted"/>
<gene>
    <name evidence="5" type="ORF">AT268_30545</name>
</gene>
<dbReference type="InterPro" id="IPR002694">
    <property type="entry name" value="Znf_CHC2"/>
</dbReference>
<keyword evidence="2" id="KW-0863">Zinc-finger</keyword>
<accession>A0A9X0MJK9</accession>
<dbReference type="GO" id="GO:0005737">
    <property type="term" value="C:cytoplasm"/>
    <property type="evidence" value="ECO:0007669"/>
    <property type="project" value="TreeGrafter"/>
</dbReference>
<dbReference type="EMBL" id="LOMO01000001">
    <property type="protein sequence ID" value="KXY50890.1"/>
    <property type="molecule type" value="Genomic_DNA"/>
</dbReference>
<evidence type="ECO:0000256" key="1">
    <source>
        <dbReference type="ARBA" id="ARBA00022723"/>
    </source>
</evidence>